<organism evidence="2 3">
    <name type="scientific">Homarus americanus</name>
    <name type="common">American lobster</name>
    <dbReference type="NCBI Taxonomy" id="6706"/>
    <lineage>
        <taxon>Eukaryota</taxon>
        <taxon>Metazoa</taxon>
        <taxon>Ecdysozoa</taxon>
        <taxon>Arthropoda</taxon>
        <taxon>Crustacea</taxon>
        <taxon>Multicrustacea</taxon>
        <taxon>Malacostraca</taxon>
        <taxon>Eumalacostraca</taxon>
        <taxon>Eucarida</taxon>
        <taxon>Decapoda</taxon>
        <taxon>Pleocyemata</taxon>
        <taxon>Astacidea</taxon>
        <taxon>Nephropoidea</taxon>
        <taxon>Nephropidae</taxon>
        <taxon>Homarus</taxon>
    </lineage>
</organism>
<dbReference type="AlphaFoldDB" id="A0A8J5JW69"/>
<reference evidence="2" key="1">
    <citation type="journal article" date="2021" name="Sci. Adv.">
        <title>The American lobster genome reveals insights on longevity, neural, and immune adaptations.</title>
        <authorList>
            <person name="Polinski J.M."/>
            <person name="Zimin A.V."/>
            <person name="Clark K.F."/>
            <person name="Kohn A.B."/>
            <person name="Sadowski N."/>
            <person name="Timp W."/>
            <person name="Ptitsyn A."/>
            <person name="Khanna P."/>
            <person name="Romanova D.Y."/>
            <person name="Williams P."/>
            <person name="Greenwood S.J."/>
            <person name="Moroz L.L."/>
            <person name="Walt D.R."/>
            <person name="Bodnar A.G."/>
        </authorList>
    </citation>
    <scope>NUCLEOTIDE SEQUENCE</scope>
    <source>
        <strain evidence="2">GMGI-L3</strain>
    </source>
</reference>
<protein>
    <submittedName>
        <fullName evidence="2">Uncharacterized protein</fullName>
    </submittedName>
</protein>
<evidence type="ECO:0000313" key="2">
    <source>
        <dbReference type="EMBL" id="KAG7160419.1"/>
    </source>
</evidence>
<comment type="caution">
    <text evidence="2">The sequence shown here is derived from an EMBL/GenBank/DDBJ whole genome shotgun (WGS) entry which is preliminary data.</text>
</comment>
<dbReference type="EMBL" id="JAHLQT010031306">
    <property type="protein sequence ID" value="KAG7160419.1"/>
    <property type="molecule type" value="Genomic_DNA"/>
</dbReference>
<proteinExistence type="predicted"/>
<dbReference type="Proteomes" id="UP000747542">
    <property type="component" value="Unassembled WGS sequence"/>
</dbReference>
<sequence>MRYDSFNGATELSGDASSSPLHSLSPLLSSLSPCHYPPLPLSLLYYTQHWLLRCLLPPVTSSSSHQSRYAESDVILQYSFILHKPRVMSKIERQLESKSKNPREQ</sequence>
<evidence type="ECO:0000256" key="1">
    <source>
        <dbReference type="SAM" id="MobiDB-lite"/>
    </source>
</evidence>
<keyword evidence="3" id="KW-1185">Reference proteome</keyword>
<gene>
    <name evidence="2" type="ORF">Hamer_G001663</name>
</gene>
<name>A0A8J5JW69_HOMAM</name>
<feature type="region of interest" description="Disordered" evidence="1">
    <location>
        <begin position="1"/>
        <end position="22"/>
    </location>
</feature>
<accession>A0A8J5JW69</accession>
<evidence type="ECO:0000313" key="3">
    <source>
        <dbReference type="Proteomes" id="UP000747542"/>
    </source>
</evidence>